<dbReference type="SUPFAM" id="SSF46767">
    <property type="entry name" value="Methylated DNA-protein cysteine methyltransferase, C-terminal domain"/>
    <property type="match status" value="1"/>
</dbReference>
<evidence type="ECO:0000313" key="3">
    <source>
        <dbReference type="Proteomes" id="UP001595850"/>
    </source>
</evidence>
<dbReference type="Gene3D" id="1.10.10.10">
    <property type="entry name" value="Winged helix-like DNA-binding domain superfamily/Winged helix DNA-binding domain"/>
    <property type="match status" value="1"/>
</dbReference>
<proteinExistence type="predicted"/>
<evidence type="ECO:0000256" key="1">
    <source>
        <dbReference type="SAM" id="MobiDB-lite"/>
    </source>
</evidence>
<evidence type="ECO:0000313" key="2">
    <source>
        <dbReference type="EMBL" id="MFC4059077.1"/>
    </source>
</evidence>
<dbReference type="EMBL" id="JBHSBM010000016">
    <property type="protein sequence ID" value="MFC4059077.1"/>
    <property type="molecule type" value="Genomic_DNA"/>
</dbReference>
<dbReference type="InterPro" id="IPR036388">
    <property type="entry name" value="WH-like_DNA-bd_sf"/>
</dbReference>
<dbReference type="Proteomes" id="UP001595850">
    <property type="component" value="Unassembled WGS sequence"/>
</dbReference>
<protein>
    <submittedName>
        <fullName evidence="2">Uncharacterized protein</fullName>
    </submittedName>
</protein>
<comment type="caution">
    <text evidence="2">The sequence shown here is derived from an EMBL/GenBank/DDBJ whole genome shotgun (WGS) entry which is preliminary data.</text>
</comment>
<feature type="region of interest" description="Disordered" evidence="1">
    <location>
        <begin position="223"/>
        <end position="244"/>
    </location>
</feature>
<dbReference type="InterPro" id="IPR036217">
    <property type="entry name" value="MethylDNA_cys_MeTrfase_DNAb"/>
</dbReference>
<name>A0ABV8I4F4_9ACTN</name>
<reference evidence="3" key="1">
    <citation type="journal article" date="2019" name="Int. J. Syst. Evol. Microbiol.">
        <title>The Global Catalogue of Microorganisms (GCM) 10K type strain sequencing project: providing services to taxonomists for standard genome sequencing and annotation.</title>
        <authorList>
            <consortium name="The Broad Institute Genomics Platform"/>
            <consortium name="The Broad Institute Genome Sequencing Center for Infectious Disease"/>
            <person name="Wu L."/>
            <person name="Ma J."/>
        </authorList>
    </citation>
    <scope>NUCLEOTIDE SEQUENCE [LARGE SCALE GENOMIC DNA]</scope>
    <source>
        <strain evidence="3">TBRC 4489</strain>
    </source>
</reference>
<sequence>MPSHEHIAPIFRAALETLREAGRPLRPDTVREEIGKRVEIAPEHRKPDAHGQPGWWAQLSLRTGEAAALGWMVKRNGWSITEVGARALEDFPGDELHRELTRQFRARRLPAPSPAQPDPHRQTVLDALAVLKPGTWTTHGDLAELAGTTPQATAGFVASSPTDESTHRILQADGRVPPGFRQPGPGVVDDPLEVLRREGLRFDPSGRADPSQRLTAGDFRAMLGGPVSSPMEGAAPTGEPEDSPAAFEQFQQNLGYARQLVDGGRNLERLKVGAFDVTDLYRAAWTQAVAALDHWVTREIVERGVALARQPEIARPPKFTNLSIPVELFEKIHHHNEPLGDAFRNHLERFFGFMTFQNPEKIKEGFAHVSTVNLWPAVAKILTDQDPGRPMTADEIRTQLREIARRRNSIAHTADHDPERSGRKNPITAQEAEQTIDSLESMAIAILLALGDPLPAADYDSAPAEAGALGAVPASAAADRADLFRGTHKSRWDEDGFLHAVETYCPAATASTLLTVYRHAESHPAFRGYYFGQAAHPSVTAWFSFGYEEAAVWSIYTGVSRSVLSVNFEWMSNRGVSRERLGRLADALGVFPGWAHTREQLSSAGFARRPSLTPPALARPDASEIITKALNGLLAPDGDG</sequence>
<keyword evidence="3" id="KW-1185">Reference proteome</keyword>
<accession>A0ABV8I4F4</accession>
<dbReference type="RefSeq" id="WP_377287394.1">
    <property type="nucleotide sequence ID" value="NZ_JBHSBM010000016.1"/>
</dbReference>
<gene>
    <name evidence="2" type="ORF">ACFOWE_12270</name>
</gene>
<organism evidence="2 3">
    <name type="scientific">Planomonospora corallina</name>
    <dbReference type="NCBI Taxonomy" id="1806052"/>
    <lineage>
        <taxon>Bacteria</taxon>
        <taxon>Bacillati</taxon>
        <taxon>Actinomycetota</taxon>
        <taxon>Actinomycetes</taxon>
        <taxon>Streptosporangiales</taxon>
        <taxon>Streptosporangiaceae</taxon>
        <taxon>Planomonospora</taxon>
    </lineage>
</organism>